<name>A0AAW1ZUA2_CULAL</name>
<comment type="caution">
    <text evidence="2">The sequence shown here is derived from an EMBL/GenBank/DDBJ whole genome shotgun (WGS) entry which is preliminary data.</text>
</comment>
<organism evidence="2 3">
    <name type="scientific">Culter alburnus</name>
    <name type="common">Topmouth culter</name>
    <dbReference type="NCBI Taxonomy" id="194366"/>
    <lineage>
        <taxon>Eukaryota</taxon>
        <taxon>Metazoa</taxon>
        <taxon>Chordata</taxon>
        <taxon>Craniata</taxon>
        <taxon>Vertebrata</taxon>
        <taxon>Euteleostomi</taxon>
        <taxon>Actinopterygii</taxon>
        <taxon>Neopterygii</taxon>
        <taxon>Teleostei</taxon>
        <taxon>Ostariophysi</taxon>
        <taxon>Cypriniformes</taxon>
        <taxon>Xenocyprididae</taxon>
        <taxon>Xenocypridinae</taxon>
        <taxon>Culter</taxon>
    </lineage>
</organism>
<dbReference type="AlphaFoldDB" id="A0AAW1ZUA2"/>
<accession>A0AAW1ZUA2</accession>
<gene>
    <name evidence="2" type="ORF">ABG768_006071</name>
</gene>
<proteinExistence type="predicted"/>
<evidence type="ECO:0000313" key="2">
    <source>
        <dbReference type="EMBL" id="KAK9964944.1"/>
    </source>
</evidence>
<dbReference type="EMBL" id="JAWDJR010000013">
    <property type="protein sequence ID" value="KAK9964944.1"/>
    <property type="molecule type" value="Genomic_DNA"/>
</dbReference>
<feature type="compositionally biased region" description="Pro residues" evidence="1">
    <location>
        <begin position="100"/>
        <end position="109"/>
    </location>
</feature>
<evidence type="ECO:0000256" key="1">
    <source>
        <dbReference type="SAM" id="MobiDB-lite"/>
    </source>
</evidence>
<sequence>MFISPPFPNKRSHTDTSPAVLSLWTVTICPQSGNTSFAQVNVSNYPCAAGQATAPNNPHNVFSFPYPPVPGTWRGGPDSGGPQGHGDPLREPLLWAGRQLPPPAGTFTS</sequence>
<protein>
    <submittedName>
        <fullName evidence="2">Uncharacterized protein</fullName>
    </submittedName>
</protein>
<keyword evidence="3" id="KW-1185">Reference proteome</keyword>
<dbReference type="Proteomes" id="UP001479290">
    <property type="component" value="Unassembled WGS sequence"/>
</dbReference>
<reference evidence="2 3" key="1">
    <citation type="submission" date="2024-05" db="EMBL/GenBank/DDBJ databases">
        <title>A high-quality chromosomal-level genome assembly of Topmouth culter (Culter alburnus).</title>
        <authorList>
            <person name="Zhao H."/>
        </authorList>
    </citation>
    <scope>NUCLEOTIDE SEQUENCE [LARGE SCALE GENOMIC DNA]</scope>
    <source>
        <strain evidence="2">CATC2023</strain>
        <tissue evidence="2">Muscle</tissue>
    </source>
</reference>
<evidence type="ECO:0000313" key="3">
    <source>
        <dbReference type="Proteomes" id="UP001479290"/>
    </source>
</evidence>
<feature type="compositionally biased region" description="Gly residues" evidence="1">
    <location>
        <begin position="73"/>
        <end position="84"/>
    </location>
</feature>
<feature type="region of interest" description="Disordered" evidence="1">
    <location>
        <begin position="59"/>
        <end position="109"/>
    </location>
</feature>